<reference evidence="3" key="1">
    <citation type="journal article" date="2019" name="Int. J. Syst. Evol. Microbiol.">
        <title>The Global Catalogue of Microorganisms (GCM) 10K type strain sequencing project: providing services to taxonomists for standard genome sequencing and annotation.</title>
        <authorList>
            <consortium name="The Broad Institute Genomics Platform"/>
            <consortium name="The Broad Institute Genome Sequencing Center for Infectious Disease"/>
            <person name="Wu L."/>
            <person name="Ma J."/>
        </authorList>
    </citation>
    <scope>NUCLEOTIDE SEQUENCE [LARGE SCALE GENOMIC DNA]</scope>
    <source>
        <strain evidence="3">CGMCC 4.7275</strain>
    </source>
</reference>
<dbReference type="RefSeq" id="WP_189109381.1">
    <property type="nucleotide sequence ID" value="NZ_BMMV01000015.1"/>
</dbReference>
<gene>
    <name evidence="2" type="ORF">GCM10011583_45630</name>
</gene>
<name>A0ABQ2EEN9_9ACTN</name>
<proteinExistence type="predicted"/>
<dbReference type="InterPro" id="IPR051049">
    <property type="entry name" value="Dienelactone_hydrolase-like"/>
</dbReference>
<dbReference type="InterPro" id="IPR029058">
    <property type="entry name" value="AB_hydrolase_fold"/>
</dbReference>
<dbReference type="Gene3D" id="3.40.50.1820">
    <property type="entry name" value="alpha/beta hydrolase"/>
    <property type="match status" value="1"/>
</dbReference>
<sequence length="252" mass="26575">MATAVIGSSVDIPTPDGTSDAYLVHPESPGPHPAVLVYMDAFGPRPGLKAMADRIAAAGYTVLLPNVLYRAGRAPLVELPDFIAPEQRPEIFASILPAMRQLTPEPAVRDAGAYLDWLAASPLATDGPVGITGYCMGAGLALRATAAYPDRVAAMGGFHGAHLASEAPDSPHLGAGRITAELYFGHADQDAALPPEQVDRLEKALTDAGVRHRAEVYTGARHGYTQADTASYDAEAAERHWTALLDLFGRNL</sequence>
<dbReference type="Pfam" id="PF01738">
    <property type="entry name" value="DLH"/>
    <property type="match status" value="1"/>
</dbReference>
<accession>A0ABQ2EEN9</accession>
<dbReference type="PANTHER" id="PTHR46623:SF10">
    <property type="entry name" value="CARBOXYMETHYLENEBUTENOLIDASE HOMOLOG"/>
    <property type="match status" value="1"/>
</dbReference>
<dbReference type="PANTHER" id="PTHR46623">
    <property type="entry name" value="CARBOXYMETHYLENEBUTENOLIDASE-RELATED"/>
    <property type="match status" value="1"/>
</dbReference>
<organism evidence="2 3">
    <name type="scientific">Streptomyces camponoticapitis</name>
    <dbReference type="NCBI Taxonomy" id="1616125"/>
    <lineage>
        <taxon>Bacteria</taxon>
        <taxon>Bacillati</taxon>
        <taxon>Actinomycetota</taxon>
        <taxon>Actinomycetes</taxon>
        <taxon>Kitasatosporales</taxon>
        <taxon>Streptomycetaceae</taxon>
        <taxon>Streptomyces</taxon>
    </lineage>
</organism>
<protein>
    <submittedName>
        <fullName evidence="2">Hydrolase</fullName>
    </submittedName>
</protein>
<dbReference type="GO" id="GO:0016787">
    <property type="term" value="F:hydrolase activity"/>
    <property type="evidence" value="ECO:0007669"/>
    <property type="project" value="UniProtKB-KW"/>
</dbReference>
<evidence type="ECO:0000259" key="1">
    <source>
        <dbReference type="Pfam" id="PF01738"/>
    </source>
</evidence>
<comment type="caution">
    <text evidence="2">The sequence shown here is derived from an EMBL/GenBank/DDBJ whole genome shotgun (WGS) entry which is preliminary data.</text>
</comment>
<evidence type="ECO:0000313" key="3">
    <source>
        <dbReference type="Proteomes" id="UP000660265"/>
    </source>
</evidence>
<dbReference type="Proteomes" id="UP000660265">
    <property type="component" value="Unassembled WGS sequence"/>
</dbReference>
<keyword evidence="2" id="KW-0378">Hydrolase</keyword>
<dbReference type="EMBL" id="BMMV01000015">
    <property type="protein sequence ID" value="GGK08528.1"/>
    <property type="molecule type" value="Genomic_DNA"/>
</dbReference>
<evidence type="ECO:0000313" key="2">
    <source>
        <dbReference type="EMBL" id="GGK08528.1"/>
    </source>
</evidence>
<keyword evidence="3" id="KW-1185">Reference proteome</keyword>
<feature type="domain" description="Dienelactone hydrolase" evidence="1">
    <location>
        <begin position="20"/>
        <end position="250"/>
    </location>
</feature>
<dbReference type="SUPFAM" id="SSF53474">
    <property type="entry name" value="alpha/beta-Hydrolases"/>
    <property type="match status" value="1"/>
</dbReference>
<dbReference type="InterPro" id="IPR002925">
    <property type="entry name" value="Dienelactn_hydro"/>
</dbReference>